<dbReference type="EMBL" id="JAVLSH010000012">
    <property type="protein sequence ID" value="MDR9762763.1"/>
    <property type="molecule type" value="Genomic_DNA"/>
</dbReference>
<dbReference type="AlphaFoldDB" id="A0AAW8PBN3"/>
<sequence>MLVSRRPDEDGRNSQCNGDDRAAREGPHRPRRICEGQQKGTFQPRRQWRASRRAIDPEDPQRAHHRVNRRSISPRCSACLTGLSFFSFCRLRIVQRTAGKVRACGKPNLELGFAIVKRQQKRAGLIIKAGLDVLQESLPDIQQFVQRDRLDCHPIEFLIEDMRDVGPIGLQQLVGRASGARLARKVRNSRSVSPL</sequence>
<dbReference type="Proteomes" id="UP001269402">
    <property type="component" value="Unassembled WGS sequence"/>
</dbReference>
<feature type="region of interest" description="Disordered" evidence="1">
    <location>
        <begin position="1"/>
        <end position="66"/>
    </location>
</feature>
<gene>
    <name evidence="2" type="ORF">RJJ37_24500</name>
</gene>
<keyword evidence="3" id="KW-1185">Reference proteome</keyword>
<name>A0AAW8PBN3_9HYPH</name>
<evidence type="ECO:0000256" key="1">
    <source>
        <dbReference type="SAM" id="MobiDB-lite"/>
    </source>
</evidence>
<feature type="compositionally biased region" description="Basic and acidic residues" evidence="1">
    <location>
        <begin position="1"/>
        <end position="34"/>
    </location>
</feature>
<accession>A0AAW8PBN3</accession>
<feature type="compositionally biased region" description="Basic and acidic residues" evidence="1">
    <location>
        <begin position="53"/>
        <end position="62"/>
    </location>
</feature>
<dbReference type="RefSeq" id="WP_310808363.1">
    <property type="nucleotide sequence ID" value="NZ_JAVLSH010000012.1"/>
</dbReference>
<comment type="caution">
    <text evidence="2">The sequence shown here is derived from an EMBL/GenBank/DDBJ whole genome shotgun (WGS) entry which is preliminary data.</text>
</comment>
<proteinExistence type="predicted"/>
<evidence type="ECO:0000313" key="3">
    <source>
        <dbReference type="Proteomes" id="UP001269402"/>
    </source>
</evidence>
<organism evidence="2 3">
    <name type="scientific">Rhizobium redzepovicii</name>
    <dbReference type="NCBI Taxonomy" id="2867518"/>
    <lineage>
        <taxon>Bacteria</taxon>
        <taxon>Pseudomonadati</taxon>
        <taxon>Pseudomonadota</taxon>
        <taxon>Alphaproteobacteria</taxon>
        <taxon>Hyphomicrobiales</taxon>
        <taxon>Rhizobiaceae</taxon>
        <taxon>Rhizobium/Agrobacterium group</taxon>
        <taxon>Rhizobium</taxon>
    </lineage>
</organism>
<protein>
    <submittedName>
        <fullName evidence="2">Uncharacterized protein</fullName>
    </submittedName>
</protein>
<evidence type="ECO:0000313" key="2">
    <source>
        <dbReference type="EMBL" id="MDR9762763.1"/>
    </source>
</evidence>
<reference evidence="3" key="1">
    <citation type="submission" date="2023-07" db="EMBL/GenBank/DDBJ databases">
        <title>Genomic characterization of faba bean (Vicia faba) microsymbionts in Mexican soils.</title>
        <authorList>
            <person name="Rivera Orduna F.N."/>
            <person name="Guevara-Luna J."/>
            <person name="Yan J."/>
            <person name="Arroyo-Herrera I."/>
            <person name="Li Y."/>
            <person name="Vasquez-Murrieta M.S."/>
            <person name="Wang E.T."/>
        </authorList>
    </citation>
    <scope>NUCLEOTIDE SEQUENCE [LARGE SCALE GENOMIC DNA]</scope>
    <source>
        <strain evidence="3">CH6</strain>
    </source>
</reference>